<feature type="region of interest" description="Disordered" evidence="1">
    <location>
        <begin position="1"/>
        <end position="169"/>
    </location>
</feature>
<feature type="compositionally biased region" description="Polar residues" evidence="1">
    <location>
        <begin position="152"/>
        <end position="168"/>
    </location>
</feature>
<feature type="region of interest" description="Disordered" evidence="1">
    <location>
        <begin position="236"/>
        <end position="271"/>
    </location>
</feature>
<keyword evidence="3" id="KW-1185">Reference proteome</keyword>
<accession>F2UNY9</accession>
<feature type="compositionally biased region" description="Basic and acidic residues" evidence="1">
    <location>
        <begin position="131"/>
        <end position="151"/>
    </location>
</feature>
<evidence type="ECO:0000313" key="2">
    <source>
        <dbReference type="EMBL" id="EGD79344.1"/>
    </source>
</evidence>
<dbReference type="InParanoid" id="F2UNY9"/>
<dbReference type="OrthoDB" id="65810at2759"/>
<name>F2UNY9_SALR5</name>
<organism evidence="3">
    <name type="scientific">Salpingoeca rosetta (strain ATCC 50818 / BSB-021)</name>
    <dbReference type="NCBI Taxonomy" id="946362"/>
    <lineage>
        <taxon>Eukaryota</taxon>
        <taxon>Choanoflagellata</taxon>
        <taxon>Craspedida</taxon>
        <taxon>Salpingoecidae</taxon>
        <taxon>Salpingoeca</taxon>
    </lineage>
</organism>
<evidence type="ECO:0000256" key="1">
    <source>
        <dbReference type="SAM" id="MobiDB-lite"/>
    </source>
</evidence>
<dbReference type="KEGG" id="sre:PTSG_09758"/>
<evidence type="ECO:0000313" key="3">
    <source>
        <dbReference type="Proteomes" id="UP000007799"/>
    </source>
</evidence>
<protein>
    <submittedName>
        <fullName evidence="2">Uncharacterized protein</fullName>
    </submittedName>
</protein>
<feature type="compositionally biased region" description="Low complexity" evidence="1">
    <location>
        <begin position="26"/>
        <end position="73"/>
    </location>
</feature>
<dbReference type="AlphaFoldDB" id="F2UNY9"/>
<feature type="compositionally biased region" description="Low complexity" evidence="1">
    <location>
        <begin position="120"/>
        <end position="130"/>
    </location>
</feature>
<dbReference type="EMBL" id="GL832985">
    <property type="protein sequence ID" value="EGD79344.1"/>
    <property type="molecule type" value="Genomic_DNA"/>
</dbReference>
<sequence length="271" mass="29260">MGQAAAKTARRLPTEAAKVERIKEVQGAAQAARAAQKHSQQPQQQTQAKAQATRSEPSAAPAAGQTQQQAQPQEQRKQPSPQEEASFLEAVKKLHITSREAPEAEFQQHPSPAAPPGRVAQEQQPAAQKQAAEHARAHEEAMLRKGHEERTQPNAFSLQKESASSIQQRHADELLEHVEGRLNFKQLRAVFAMHQHDPSKFTPAMLASRVKVDASKLETLFKHATLPDALLMAVPADSSGDKKDAGEADGDGTVDAGAGATTAVKEQKPNM</sequence>
<dbReference type="GeneID" id="16069655"/>
<gene>
    <name evidence="2" type="ORF">PTSG_09758</name>
</gene>
<dbReference type="Proteomes" id="UP000007799">
    <property type="component" value="Unassembled WGS sequence"/>
</dbReference>
<reference evidence="2" key="1">
    <citation type="submission" date="2009-08" db="EMBL/GenBank/DDBJ databases">
        <title>Annotation of Salpingoeca rosetta.</title>
        <authorList>
            <consortium name="The Broad Institute Genome Sequencing Platform"/>
            <person name="Russ C."/>
            <person name="Cuomo C."/>
            <person name="Burger G."/>
            <person name="Gray M.W."/>
            <person name="Holland P.W.H."/>
            <person name="King N."/>
            <person name="Lang F.B.F."/>
            <person name="Roger A.J."/>
            <person name="Ruiz-Trillo I."/>
            <person name="Young S.K."/>
            <person name="Zeng Q."/>
            <person name="Gargeya S."/>
            <person name="Alvarado L."/>
            <person name="Berlin A."/>
            <person name="Chapman S.B."/>
            <person name="Chen Z."/>
            <person name="Freedman E."/>
            <person name="Gellesch M."/>
            <person name="Goldberg J."/>
            <person name="Griggs A."/>
            <person name="Gujja S."/>
            <person name="Heilman E."/>
            <person name="Heiman D."/>
            <person name="Howarth C."/>
            <person name="Mehta T."/>
            <person name="Neiman D."/>
            <person name="Pearson M."/>
            <person name="Roberts A."/>
            <person name="Saif S."/>
            <person name="Shea T."/>
            <person name="Shenoy N."/>
            <person name="Sisk P."/>
            <person name="Stolte C."/>
            <person name="Sykes S."/>
            <person name="White J."/>
            <person name="Yandava C."/>
            <person name="Haas B."/>
            <person name="Nusbaum C."/>
            <person name="Birren B."/>
        </authorList>
    </citation>
    <scope>NUCLEOTIDE SEQUENCE [LARGE SCALE GENOMIC DNA]</scope>
    <source>
        <strain evidence="2">ATCC 50818</strain>
    </source>
</reference>
<feature type="compositionally biased region" description="Low complexity" evidence="1">
    <location>
        <begin position="253"/>
        <end position="263"/>
    </location>
</feature>
<proteinExistence type="predicted"/>
<dbReference type="RefSeq" id="XP_004989113.1">
    <property type="nucleotide sequence ID" value="XM_004989056.1"/>
</dbReference>